<dbReference type="UniPathway" id="UPA00051">
    <property type="reaction ID" value="UER00464"/>
</dbReference>
<feature type="compositionally biased region" description="Basic and acidic residues" evidence="14">
    <location>
        <begin position="288"/>
        <end position="301"/>
    </location>
</feature>
<dbReference type="UniPathway" id="UPA00050">
    <property type="reaction ID" value="UER00463"/>
</dbReference>
<evidence type="ECO:0000256" key="2">
    <source>
        <dbReference type="ARBA" id="ARBA00005076"/>
    </source>
</evidence>
<feature type="active site" description="Acyl-thioester intermediate" evidence="12 13">
    <location>
        <position position="150"/>
    </location>
</feature>
<dbReference type="InterPro" id="IPR036291">
    <property type="entry name" value="NAD(P)-bd_dom_sf"/>
</dbReference>
<gene>
    <name evidence="12" type="primary">asd</name>
    <name evidence="16" type="ORF">PYK22_01364</name>
</gene>
<dbReference type="PIRSF" id="PIRSF000148">
    <property type="entry name" value="ASA_dh"/>
    <property type="match status" value="1"/>
</dbReference>
<keyword evidence="10 12" id="KW-0486">Methionine biosynthesis</keyword>
<dbReference type="GO" id="GO:0004073">
    <property type="term" value="F:aspartate-semialdehyde dehydrogenase activity"/>
    <property type="evidence" value="ECO:0007669"/>
    <property type="project" value="UniProtKB-UniRule"/>
</dbReference>
<accession>A0A0B6WYX7</accession>
<dbReference type="Gene3D" id="3.30.360.10">
    <property type="entry name" value="Dihydrodipicolinate Reductase, domain 2"/>
    <property type="match status" value="1"/>
</dbReference>
<dbReference type="SUPFAM" id="SSF55347">
    <property type="entry name" value="Glyceraldehyde-3-phosphate dehydrogenase-like, C-terminal domain"/>
    <property type="match status" value="1"/>
</dbReference>
<feature type="binding site" evidence="12">
    <location>
        <position position="236"/>
    </location>
    <ligand>
        <name>substrate</name>
    </ligand>
</feature>
<evidence type="ECO:0000256" key="7">
    <source>
        <dbReference type="ARBA" id="ARBA00022697"/>
    </source>
</evidence>
<proteinExistence type="inferred from homology"/>
<keyword evidence="17" id="KW-1185">Reference proteome</keyword>
<dbReference type="Proteomes" id="UP000031518">
    <property type="component" value="Unassembled WGS sequence"/>
</dbReference>
<evidence type="ECO:0000313" key="17">
    <source>
        <dbReference type="Proteomes" id="UP000031518"/>
    </source>
</evidence>
<dbReference type="CDD" id="cd18130">
    <property type="entry name" value="ASADH_C_arch_fung_like"/>
    <property type="match status" value="1"/>
</dbReference>
<comment type="function">
    <text evidence="12">Catalyzes the NADPH-dependent formation of L-aspartate-semialdehyde (L-ASA) by the reductive dephosphorylation of L-aspartyl-4-phosphate.</text>
</comment>
<dbReference type="PANTHER" id="PTHR46718">
    <property type="entry name" value="ASPARTATE-SEMIALDEHYDE DEHYDROGENASE"/>
    <property type="match status" value="1"/>
</dbReference>
<dbReference type="InterPro" id="IPR000534">
    <property type="entry name" value="Semialdehyde_DH_NAD-bd"/>
</dbReference>
<feature type="active site" description="Proton acceptor" evidence="12 13">
    <location>
        <position position="243"/>
    </location>
</feature>
<dbReference type="NCBIfam" id="NF006416">
    <property type="entry name" value="PRK08664.1"/>
    <property type="match status" value="1"/>
</dbReference>
<evidence type="ECO:0000256" key="14">
    <source>
        <dbReference type="SAM" id="MobiDB-lite"/>
    </source>
</evidence>
<evidence type="ECO:0000256" key="10">
    <source>
        <dbReference type="ARBA" id="ARBA00023167"/>
    </source>
</evidence>
<keyword evidence="9 12" id="KW-0560">Oxidoreductase</keyword>
<keyword evidence="12" id="KW-0457">Lysine biosynthesis</keyword>
<evidence type="ECO:0000256" key="12">
    <source>
        <dbReference type="HAMAP-Rule" id="MF_02121"/>
    </source>
</evidence>
<keyword evidence="8 12" id="KW-0521">NADP</keyword>
<keyword evidence="12" id="KW-0220">Diaminopimelate biosynthesis</keyword>
<feature type="binding site" evidence="12">
    <location>
        <position position="177"/>
    </location>
    <ligand>
        <name>substrate</name>
    </ligand>
</feature>
<dbReference type="RefSeq" id="WP_041975350.1">
    <property type="nucleotide sequence ID" value="NZ_CBXV010000004.1"/>
</dbReference>
<evidence type="ECO:0000259" key="15">
    <source>
        <dbReference type="SMART" id="SM00859"/>
    </source>
</evidence>
<evidence type="ECO:0000256" key="6">
    <source>
        <dbReference type="ARBA" id="ARBA00022605"/>
    </source>
</evidence>
<comment type="pathway">
    <text evidence="3 12">Amino-acid biosynthesis; L-threonine biosynthesis; L-threonine from L-aspartate: step 2/5.</text>
</comment>
<dbReference type="PANTHER" id="PTHR46718:SF1">
    <property type="entry name" value="ASPARTATE-SEMIALDEHYDE DEHYDROGENASE"/>
    <property type="match status" value="1"/>
</dbReference>
<feature type="binding site" evidence="12">
    <location>
        <position position="110"/>
    </location>
    <ligand>
        <name>phosphate</name>
        <dbReference type="ChEBI" id="CHEBI:43474"/>
    </ligand>
</feature>
<dbReference type="SUPFAM" id="SSF51735">
    <property type="entry name" value="NAD(P)-binding Rossmann-fold domains"/>
    <property type="match status" value="1"/>
</dbReference>
<evidence type="ECO:0000256" key="13">
    <source>
        <dbReference type="PIRSR" id="PIRSR000148-1"/>
    </source>
</evidence>
<dbReference type="GO" id="GO:0050661">
    <property type="term" value="F:NADP binding"/>
    <property type="evidence" value="ECO:0007669"/>
    <property type="project" value="UniProtKB-UniRule"/>
</dbReference>
<comment type="catalytic activity">
    <reaction evidence="11 12">
        <text>L-aspartate 4-semialdehyde + phosphate + NADP(+) = 4-phospho-L-aspartate + NADPH + H(+)</text>
        <dbReference type="Rhea" id="RHEA:24284"/>
        <dbReference type="ChEBI" id="CHEBI:15378"/>
        <dbReference type="ChEBI" id="CHEBI:43474"/>
        <dbReference type="ChEBI" id="CHEBI:57535"/>
        <dbReference type="ChEBI" id="CHEBI:57783"/>
        <dbReference type="ChEBI" id="CHEBI:58349"/>
        <dbReference type="ChEBI" id="CHEBI:537519"/>
        <dbReference type="EC" id="1.2.1.11"/>
    </reaction>
</comment>
<dbReference type="AlphaFoldDB" id="A0A0B6WYX7"/>
<dbReference type="InterPro" id="IPR012280">
    <property type="entry name" value="Semialdhyde_DH_dimer_dom"/>
</dbReference>
<feature type="binding site" evidence="12">
    <location>
        <begin position="13"/>
        <end position="16"/>
    </location>
    <ligand>
        <name>NADP(+)</name>
        <dbReference type="ChEBI" id="CHEBI:58349"/>
    </ligand>
</feature>
<dbReference type="Pfam" id="PF02774">
    <property type="entry name" value="Semialdhyde_dhC"/>
    <property type="match status" value="1"/>
</dbReference>
<reference evidence="16 17" key="2">
    <citation type="submission" date="2015-01" db="EMBL/GenBank/DDBJ databases">
        <title>Complete genome sequence of Pyrinomonas methylaliphatogenes type strain K22T.</title>
        <authorList>
            <person name="Lee K.C.Y."/>
            <person name="Power J.F."/>
            <person name="Dunfield P.F."/>
            <person name="Morgan X.C."/>
            <person name="Huttenhower C."/>
            <person name="Stott M.B."/>
        </authorList>
    </citation>
    <scope>NUCLEOTIDE SEQUENCE [LARGE SCALE GENOMIC DNA]</scope>
    <source>
        <strain evidence="16 17">K22</strain>
    </source>
</reference>
<evidence type="ECO:0000256" key="1">
    <source>
        <dbReference type="ARBA" id="ARBA00005021"/>
    </source>
</evidence>
<evidence type="ECO:0000313" key="16">
    <source>
        <dbReference type="EMBL" id="CDM65365.1"/>
    </source>
</evidence>
<comment type="caution">
    <text evidence="12">Lacks conserved residue(s) required for the propagation of feature annotation.</text>
</comment>
<comment type="pathway">
    <text evidence="2 12">Amino-acid biosynthesis; L-lysine biosynthesis via DAP pathway; (S)-tetrahydrodipicolinate from L-aspartate: step 2/4.</text>
</comment>
<dbReference type="GO" id="GO:0071266">
    <property type="term" value="P:'de novo' L-methionine biosynthetic process"/>
    <property type="evidence" value="ECO:0007669"/>
    <property type="project" value="UniProtKB-UniRule"/>
</dbReference>
<dbReference type="GO" id="GO:0046983">
    <property type="term" value="F:protein dimerization activity"/>
    <property type="evidence" value="ECO:0007669"/>
    <property type="project" value="InterPro"/>
</dbReference>
<dbReference type="FunFam" id="3.30.360.10:FF:000016">
    <property type="entry name" value="Probable aspartate-semialdehyde dehydrogenase"/>
    <property type="match status" value="1"/>
</dbReference>
<evidence type="ECO:0000256" key="8">
    <source>
        <dbReference type="ARBA" id="ARBA00022857"/>
    </source>
</evidence>
<dbReference type="InterPro" id="IPR012080">
    <property type="entry name" value="Asp_semialdehyde_DH"/>
</dbReference>
<dbReference type="GO" id="GO:0009089">
    <property type="term" value="P:lysine biosynthetic process via diaminopimelate"/>
    <property type="evidence" value="ECO:0007669"/>
    <property type="project" value="UniProtKB-UniRule"/>
</dbReference>
<evidence type="ECO:0000256" key="11">
    <source>
        <dbReference type="ARBA" id="ARBA00047891"/>
    </source>
</evidence>
<dbReference type="InterPro" id="IPR051823">
    <property type="entry name" value="ASADH-related"/>
</dbReference>
<dbReference type="GO" id="GO:0009088">
    <property type="term" value="P:threonine biosynthetic process"/>
    <property type="evidence" value="ECO:0007669"/>
    <property type="project" value="UniProtKB-UniRule"/>
</dbReference>
<evidence type="ECO:0000256" key="3">
    <source>
        <dbReference type="ARBA" id="ARBA00005097"/>
    </source>
</evidence>
<dbReference type="NCBIfam" id="TIGR00978">
    <property type="entry name" value="asd_EA"/>
    <property type="match status" value="1"/>
</dbReference>
<evidence type="ECO:0000256" key="9">
    <source>
        <dbReference type="ARBA" id="ARBA00023002"/>
    </source>
</evidence>
<dbReference type="GO" id="GO:0051287">
    <property type="term" value="F:NAD binding"/>
    <property type="evidence" value="ECO:0007669"/>
    <property type="project" value="InterPro"/>
</dbReference>
<dbReference type="HAMAP" id="MF_02121">
    <property type="entry name" value="ASADH"/>
    <property type="match status" value="1"/>
</dbReference>
<protein>
    <recommendedName>
        <fullName evidence="5 12">Aspartate-semialdehyde dehydrogenase</fullName>
        <shortName evidence="12">ASA dehydrogenase</shortName>
        <shortName evidence="12">ASADH</shortName>
        <ecNumber evidence="5 12">1.2.1.11</ecNumber>
    </recommendedName>
    <alternativeName>
        <fullName evidence="12">Aspartate-beta-semialdehyde dehydrogenase</fullName>
    </alternativeName>
</protein>
<dbReference type="EC" id="1.2.1.11" evidence="5 12"/>
<dbReference type="Gene3D" id="3.40.50.720">
    <property type="entry name" value="NAD(P)-binding Rossmann-like Domain"/>
    <property type="match status" value="1"/>
</dbReference>
<dbReference type="GO" id="GO:0019877">
    <property type="term" value="P:diaminopimelate biosynthetic process"/>
    <property type="evidence" value="ECO:0007669"/>
    <property type="project" value="UniProtKB-UniRule"/>
</dbReference>
<evidence type="ECO:0000256" key="4">
    <source>
        <dbReference type="ARBA" id="ARBA00010584"/>
    </source>
</evidence>
<dbReference type="EMBL" id="CBXV010000004">
    <property type="protein sequence ID" value="CDM65365.1"/>
    <property type="molecule type" value="Genomic_DNA"/>
</dbReference>
<feature type="domain" description="Semialdehyde dehydrogenase NAD-binding" evidence="15">
    <location>
        <begin position="6"/>
        <end position="130"/>
    </location>
</feature>
<evidence type="ECO:0000256" key="5">
    <source>
        <dbReference type="ARBA" id="ARBA00013120"/>
    </source>
</evidence>
<comment type="pathway">
    <text evidence="1 12">Amino-acid biosynthesis; L-methionine biosynthesis via de novo pathway; L-homoserine from L-aspartate: step 2/3.</text>
</comment>
<dbReference type="UniPathway" id="UPA00034">
    <property type="reaction ID" value="UER00016"/>
</dbReference>
<reference evidence="16 17" key="1">
    <citation type="submission" date="2013-12" db="EMBL/GenBank/DDBJ databases">
        <authorList>
            <person name="Stott M."/>
        </authorList>
    </citation>
    <scope>NUCLEOTIDE SEQUENCE [LARGE SCALE GENOMIC DNA]</scope>
    <source>
        <strain evidence="16 17">K22</strain>
    </source>
</reference>
<keyword evidence="7 12" id="KW-0791">Threonine biosynthesis</keyword>
<comment type="similarity">
    <text evidence="4 12">Belongs to the aspartate-semialdehyde dehydrogenase family.</text>
</comment>
<dbReference type="CDD" id="cd02315">
    <property type="entry name" value="ScASADH_like_N"/>
    <property type="match status" value="1"/>
</dbReference>
<feature type="binding site" evidence="12">
    <location>
        <begin position="40"/>
        <end position="41"/>
    </location>
    <ligand>
        <name>NADP(+)</name>
        <dbReference type="ChEBI" id="CHEBI:58349"/>
    </ligand>
</feature>
<dbReference type="Pfam" id="PF01118">
    <property type="entry name" value="Semialdhyde_dh"/>
    <property type="match status" value="1"/>
</dbReference>
<feature type="binding site" evidence="12">
    <location>
        <begin position="180"/>
        <end position="181"/>
    </location>
    <ligand>
        <name>NADP(+)</name>
        <dbReference type="ChEBI" id="CHEBI:58349"/>
    </ligand>
</feature>
<dbReference type="SMART" id="SM00859">
    <property type="entry name" value="Semialdhyde_dh"/>
    <property type="match status" value="1"/>
</dbReference>
<name>A0A0B6WYX7_9BACT</name>
<sequence length="350" mass="38117">MVRKYRVGILGATGTVGQRFIQLLDGHPLFEVTALAASDRSQGKPYAEACAWRLSGEMPSGVRALEVAAPEPPLDCDLVFSSLPAGIAREIEESFARAGYPVLSNSSAFRMDRDVPLVIPEINHEHLSLIERQKRERGFDRGFIVTNPNCSTIMLALALAPLHQRFGVEASVVTTLQALSGAGYPGVPSLDICDNVLPFIEKEEEKIETETLKILGKLRGESIEEAPMKVSAQCHRVNVTDGHMAAIRVKLKRAASLEEITDALASWRSLPQELELHSAPSHPIIVRTEPDRPQPRLDRDAGGGMSVTVGRIKPDPIFDLRFVALSHNTIRGAAGAAILNAELLVALEYI</sequence>
<organism evidence="16 17">
    <name type="scientific">Pyrinomonas methylaliphatogenes</name>
    <dbReference type="NCBI Taxonomy" id="454194"/>
    <lineage>
        <taxon>Bacteria</taxon>
        <taxon>Pseudomonadati</taxon>
        <taxon>Acidobacteriota</taxon>
        <taxon>Blastocatellia</taxon>
        <taxon>Blastocatellales</taxon>
        <taxon>Pyrinomonadaceae</taxon>
        <taxon>Pyrinomonas</taxon>
    </lineage>
</organism>
<comment type="subunit">
    <text evidence="12">Homodimer.</text>
</comment>
<dbReference type="InterPro" id="IPR005676">
    <property type="entry name" value="Asp_semi-ald_DH_pep-lack"/>
</dbReference>
<dbReference type="OrthoDB" id="9805684at2"/>
<keyword evidence="6 12" id="KW-0028">Amino-acid biosynthesis</keyword>
<feature type="binding site" evidence="12">
    <location>
        <position position="328"/>
    </location>
    <ligand>
        <name>NADP(+)</name>
        <dbReference type="ChEBI" id="CHEBI:58349"/>
    </ligand>
</feature>
<feature type="region of interest" description="Disordered" evidence="14">
    <location>
        <begin position="285"/>
        <end position="305"/>
    </location>
</feature>
<dbReference type="STRING" id="454194.PYK22_01364"/>